<dbReference type="GO" id="GO:0003924">
    <property type="term" value="F:GTPase activity"/>
    <property type="evidence" value="ECO:0007669"/>
    <property type="project" value="InterPro"/>
</dbReference>
<dbReference type="PROSITE" id="PS51419">
    <property type="entry name" value="RAB"/>
    <property type="match status" value="1"/>
</dbReference>
<proteinExistence type="inferred from homology"/>
<dbReference type="GO" id="GO:0005525">
    <property type="term" value="F:GTP binding"/>
    <property type="evidence" value="ECO:0007669"/>
    <property type="project" value="UniProtKB-KW"/>
</dbReference>
<dbReference type="Pfam" id="PF00071">
    <property type="entry name" value="Ras"/>
    <property type="match status" value="1"/>
</dbReference>
<keyword evidence="4" id="KW-0653">Protein transport</keyword>
<dbReference type="GO" id="GO:0005764">
    <property type="term" value="C:lysosome"/>
    <property type="evidence" value="ECO:0007669"/>
    <property type="project" value="UniProtKB-ARBA"/>
</dbReference>
<dbReference type="GO" id="GO:0005770">
    <property type="term" value="C:late endosome"/>
    <property type="evidence" value="ECO:0007669"/>
    <property type="project" value="UniProtKB-ARBA"/>
</dbReference>
<dbReference type="FunFam" id="3.40.50.300:FF:000751">
    <property type="entry name" value="Rab family GTPase, putative"/>
    <property type="match status" value="1"/>
</dbReference>
<gene>
    <name evidence="11" type="ORF">MCOR_41141</name>
</gene>
<keyword evidence="3" id="KW-0547">Nucleotide-binding</keyword>
<comment type="similarity">
    <text evidence="1">Belongs to the small GTPase superfamily. Rab family.</text>
</comment>
<evidence type="ECO:0000256" key="10">
    <source>
        <dbReference type="SAM" id="MobiDB-lite"/>
    </source>
</evidence>
<dbReference type="InterPro" id="IPR001806">
    <property type="entry name" value="Small_GTPase"/>
</dbReference>
<name>A0A6J8DJM2_MYTCO</name>
<keyword evidence="7" id="KW-0636">Prenylation</keyword>
<feature type="region of interest" description="Disordered" evidence="10">
    <location>
        <begin position="88"/>
        <end position="108"/>
    </location>
</feature>
<evidence type="ECO:0000313" key="12">
    <source>
        <dbReference type="Proteomes" id="UP000507470"/>
    </source>
</evidence>
<sequence>MNISKLLLANLSNTLTTSQMGSNPLPLFQEGNDPPQTTLRRTSQNSYWQINPTHYFADGIKPFTIVPSDNFTKQPLEQKEMEKEYDLAPFDDEEDTEDEEDGPAVPGEEKRIKKSLVKVLILGGIGVGKTSLMNQYSDGTFDEKYKVTIGADFVVKKITKDTEHLTLQIWDTVSQDKFRTLGLSFYRGTDCALLVYDVTQPETFKHLESVLEEFLTNANPEDEHNFPYIVIGNKIDKENRLVTKEEAMKWCKKNGNIPYMETSAKDGTNVEEAFMSLVDSMSGIAVE</sequence>
<protein>
    <recommendedName>
        <fullName evidence="9">Ras-related protein Rab-7b</fullName>
    </recommendedName>
</protein>
<keyword evidence="12" id="KW-1185">Reference proteome</keyword>
<keyword evidence="6" id="KW-0449">Lipoprotein</keyword>
<reference evidence="11 12" key="1">
    <citation type="submission" date="2020-06" db="EMBL/GenBank/DDBJ databases">
        <authorList>
            <person name="Li R."/>
            <person name="Bekaert M."/>
        </authorList>
    </citation>
    <scope>NUCLEOTIDE SEQUENCE [LARGE SCALE GENOMIC DNA]</scope>
    <source>
        <strain evidence="12">wild</strain>
    </source>
</reference>
<accession>A0A6J8DJM2</accession>
<dbReference type="GO" id="GO:0002682">
    <property type="term" value="P:regulation of immune system process"/>
    <property type="evidence" value="ECO:0007669"/>
    <property type="project" value="UniProtKB-ARBA"/>
</dbReference>
<dbReference type="GO" id="GO:0030139">
    <property type="term" value="C:endocytic vesicle"/>
    <property type="evidence" value="ECO:0007669"/>
    <property type="project" value="UniProtKB-ARBA"/>
</dbReference>
<evidence type="ECO:0000256" key="1">
    <source>
        <dbReference type="ARBA" id="ARBA00006270"/>
    </source>
</evidence>
<dbReference type="Proteomes" id="UP000507470">
    <property type="component" value="Unassembled WGS sequence"/>
</dbReference>
<dbReference type="SMART" id="SM00173">
    <property type="entry name" value="RAS"/>
    <property type="match status" value="1"/>
</dbReference>
<feature type="region of interest" description="Disordered" evidence="10">
    <location>
        <begin position="16"/>
        <end position="40"/>
    </location>
</feature>
<dbReference type="AlphaFoldDB" id="A0A6J8DJM2"/>
<evidence type="ECO:0000256" key="3">
    <source>
        <dbReference type="ARBA" id="ARBA00022741"/>
    </source>
</evidence>
<dbReference type="Gene3D" id="3.40.50.300">
    <property type="entry name" value="P-loop containing nucleotide triphosphate hydrolases"/>
    <property type="match status" value="1"/>
</dbReference>
<feature type="compositionally biased region" description="Acidic residues" evidence="10">
    <location>
        <begin position="89"/>
        <end position="102"/>
    </location>
</feature>
<dbReference type="PROSITE" id="PS51421">
    <property type="entry name" value="RAS"/>
    <property type="match status" value="1"/>
</dbReference>
<evidence type="ECO:0000256" key="9">
    <source>
        <dbReference type="ARBA" id="ARBA00067801"/>
    </source>
</evidence>
<evidence type="ECO:0000256" key="5">
    <source>
        <dbReference type="ARBA" id="ARBA00023134"/>
    </source>
</evidence>
<dbReference type="SMART" id="SM00175">
    <property type="entry name" value="RAB"/>
    <property type="match status" value="1"/>
</dbReference>
<evidence type="ECO:0000256" key="8">
    <source>
        <dbReference type="ARBA" id="ARBA00058158"/>
    </source>
</evidence>
<dbReference type="PROSITE" id="PS51420">
    <property type="entry name" value="RHO"/>
    <property type="match status" value="1"/>
</dbReference>
<evidence type="ECO:0000256" key="7">
    <source>
        <dbReference type="ARBA" id="ARBA00023289"/>
    </source>
</evidence>
<evidence type="ECO:0000256" key="4">
    <source>
        <dbReference type="ARBA" id="ARBA00022927"/>
    </source>
</evidence>
<dbReference type="PANTHER" id="PTHR47981">
    <property type="entry name" value="RAB FAMILY"/>
    <property type="match status" value="1"/>
</dbReference>
<evidence type="ECO:0000256" key="6">
    <source>
        <dbReference type="ARBA" id="ARBA00023288"/>
    </source>
</evidence>
<dbReference type="InterPro" id="IPR005225">
    <property type="entry name" value="Small_GTP-bd"/>
</dbReference>
<evidence type="ECO:0000313" key="11">
    <source>
        <dbReference type="EMBL" id="CAC5407692.1"/>
    </source>
</evidence>
<dbReference type="PRINTS" id="PR00449">
    <property type="entry name" value="RASTRNSFRMNG"/>
</dbReference>
<keyword evidence="5" id="KW-0342">GTP-binding</keyword>
<dbReference type="PANTHER" id="PTHR47981:SF20">
    <property type="entry name" value="RAS-RELATED PROTEIN RAB-7A"/>
    <property type="match status" value="1"/>
</dbReference>
<keyword evidence="2" id="KW-0813">Transport</keyword>
<evidence type="ECO:0000256" key="2">
    <source>
        <dbReference type="ARBA" id="ARBA00022448"/>
    </source>
</evidence>
<dbReference type="SUPFAM" id="SSF52540">
    <property type="entry name" value="P-loop containing nucleoside triphosphate hydrolases"/>
    <property type="match status" value="1"/>
</dbReference>
<dbReference type="GO" id="GO:0015031">
    <property type="term" value="P:protein transport"/>
    <property type="evidence" value="ECO:0007669"/>
    <property type="project" value="UniProtKB-KW"/>
</dbReference>
<comment type="function">
    <text evidence="8">Controls vesicular trafficking from endosomes to the trans-Golgi network (TGN). Acts as a negative regulator of TLR9 signaling and can suppress TLR9-triggered TNFA, IL6, and IFNB production in macrophages by promoting TLR9 lysosomal degradation. Also negatively regulates TLR4 signaling in macrophages by promoting lysosomal degradation of TLR4. Promotes megakaryocytic differentiation by increasing NF-kappa-B-dependent IL6 production and subsequently enhancing the association of STAT3 with GATA1. Not involved in the regulation of the EGF- and EGFR degradation pathway.</text>
</comment>
<dbReference type="SMART" id="SM00174">
    <property type="entry name" value="RHO"/>
    <property type="match status" value="1"/>
</dbReference>
<dbReference type="EMBL" id="CACVKT020007423">
    <property type="protein sequence ID" value="CAC5407692.1"/>
    <property type="molecule type" value="Genomic_DNA"/>
</dbReference>
<organism evidence="11 12">
    <name type="scientific">Mytilus coruscus</name>
    <name type="common">Sea mussel</name>
    <dbReference type="NCBI Taxonomy" id="42192"/>
    <lineage>
        <taxon>Eukaryota</taxon>
        <taxon>Metazoa</taxon>
        <taxon>Spiralia</taxon>
        <taxon>Lophotrochozoa</taxon>
        <taxon>Mollusca</taxon>
        <taxon>Bivalvia</taxon>
        <taxon>Autobranchia</taxon>
        <taxon>Pteriomorphia</taxon>
        <taxon>Mytilida</taxon>
        <taxon>Mytiloidea</taxon>
        <taxon>Mytilidae</taxon>
        <taxon>Mytilinae</taxon>
        <taxon>Mytilus</taxon>
    </lineage>
</organism>
<dbReference type="OrthoDB" id="6123745at2759"/>
<dbReference type="InterPro" id="IPR027417">
    <property type="entry name" value="P-loop_NTPase"/>
</dbReference>
<dbReference type="NCBIfam" id="TIGR00231">
    <property type="entry name" value="small_GTP"/>
    <property type="match status" value="1"/>
</dbReference>